<gene>
    <name evidence="4" type="primary">LOC115891701</name>
</gene>
<dbReference type="InParanoid" id="A0A6J2YXX8"/>
<reference evidence="4" key="1">
    <citation type="submission" date="2025-08" db="UniProtKB">
        <authorList>
            <consortium name="RefSeq"/>
        </authorList>
    </citation>
    <scope>IDENTIFICATION</scope>
    <source>
        <tissue evidence="4">Gonads</tissue>
    </source>
</reference>
<keyword evidence="1" id="KW-0812">Transmembrane</keyword>
<dbReference type="RefSeq" id="XP_030768102.1">
    <property type="nucleotide sequence ID" value="XM_030912242.1"/>
</dbReference>
<evidence type="ECO:0000313" key="3">
    <source>
        <dbReference type="Proteomes" id="UP000504635"/>
    </source>
</evidence>
<accession>A0A6J2YXX8</accession>
<dbReference type="Proteomes" id="UP000504635">
    <property type="component" value="Unplaced"/>
</dbReference>
<keyword evidence="2" id="KW-0732">Signal</keyword>
<protein>
    <submittedName>
        <fullName evidence="4">Uncharacterized protein LOC115891701</fullName>
    </submittedName>
</protein>
<keyword evidence="1" id="KW-1133">Transmembrane helix</keyword>
<dbReference type="KEGG" id="soy:115891701"/>
<dbReference type="AlphaFoldDB" id="A0A6J2YXX8"/>
<proteinExistence type="predicted"/>
<dbReference type="InterPro" id="IPR012464">
    <property type="entry name" value="DUF1676"/>
</dbReference>
<name>A0A6J2YXX8_SITOR</name>
<dbReference type="GO" id="GO:0016020">
    <property type="term" value="C:membrane"/>
    <property type="evidence" value="ECO:0007669"/>
    <property type="project" value="TreeGrafter"/>
</dbReference>
<feature type="transmembrane region" description="Helical" evidence="1">
    <location>
        <begin position="146"/>
        <end position="165"/>
    </location>
</feature>
<feature type="chain" id="PRO_5026993933" evidence="2">
    <location>
        <begin position="22"/>
        <end position="249"/>
    </location>
</feature>
<organism evidence="3 4">
    <name type="scientific">Sitophilus oryzae</name>
    <name type="common">Rice weevil</name>
    <name type="synonym">Curculio oryzae</name>
    <dbReference type="NCBI Taxonomy" id="7048"/>
    <lineage>
        <taxon>Eukaryota</taxon>
        <taxon>Metazoa</taxon>
        <taxon>Ecdysozoa</taxon>
        <taxon>Arthropoda</taxon>
        <taxon>Hexapoda</taxon>
        <taxon>Insecta</taxon>
        <taxon>Pterygota</taxon>
        <taxon>Neoptera</taxon>
        <taxon>Endopterygota</taxon>
        <taxon>Coleoptera</taxon>
        <taxon>Polyphaga</taxon>
        <taxon>Cucujiformia</taxon>
        <taxon>Curculionidae</taxon>
        <taxon>Dryophthorinae</taxon>
        <taxon>Sitophilus</taxon>
    </lineage>
</organism>
<evidence type="ECO:0000256" key="2">
    <source>
        <dbReference type="SAM" id="SignalP"/>
    </source>
</evidence>
<feature type="transmembrane region" description="Helical" evidence="1">
    <location>
        <begin position="115"/>
        <end position="140"/>
    </location>
</feature>
<dbReference type="PANTHER" id="PTHR21879:SF6">
    <property type="entry name" value="OSIRIS 19, ISOFORM A"/>
    <property type="match status" value="1"/>
</dbReference>
<evidence type="ECO:0000256" key="1">
    <source>
        <dbReference type="SAM" id="Phobius"/>
    </source>
</evidence>
<dbReference type="PANTHER" id="PTHR21879">
    <property type="entry name" value="FI03362P-RELATED-RELATED"/>
    <property type="match status" value="1"/>
</dbReference>
<dbReference type="OrthoDB" id="6774391at2759"/>
<dbReference type="GeneID" id="115891701"/>
<keyword evidence="3" id="KW-1185">Reference proteome</keyword>
<evidence type="ECO:0000313" key="4">
    <source>
        <dbReference type="RefSeq" id="XP_030768102.1"/>
    </source>
</evidence>
<keyword evidence="1" id="KW-0472">Membrane</keyword>
<feature type="signal peptide" evidence="2">
    <location>
        <begin position="1"/>
        <end position="21"/>
    </location>
</feature>
<dbReference type="Pfam" id="PF07898">
    <property type="entry name" value="DUF1676"/>
    <property type="match status" value="1"/>
</dbReference>
<sequence>MRTVAVICTIVLLSSYGHVYGQDFGYTDFKDLLQIGGKVEITEVAKPITPRSFDKPLEDDIEDFIKSNEISMETPFGSSVTLNGRSLDNGEVDLKLRLGSGNAVEARKKSKIKKIIAPILIVLVLKAITLIPLALGILGIKTWNALQLSFVSFVTSIVLAVWKLCAKFSDHHHHAPHVIHEAVHDVHVPHHVPHVIHEAVHDVHVPHHVVHHDHHEEHLVHHDPWDHHYHRSDDAQQMAYSAYVPENKP</sequence>